<name>A0A5J9W6B1_9POAL</name>
<evidence type="ECO:0000313" key="4">
    <source>
        <dbReference type="Proteomes" id="UP000324897"/>
    </source>
</evidence>
<organism evidence="3 4">
    <name type="scientific">Eragrostis curvula</name>
    <name type="common">weeping love grass</name>
    <dbReference type="NCBI Taxonomy" id="38414"/>
    <lineage>
        <taxon>Eukaryota</taxon>
        <taxon>Viridiplantae</taxon>
        <taxon>Streptophyta</taxon>
        <taxon>Embryophyta</taxon>
        <taxon>Tracheophyta</taxon>
        <taxon>Spermatophyta</taxon>
        <taxon>Magnoliopsida</taxon>
        <taxon>Liliopsida</taxon>
        <taxon>Poales</taxon>
        <taxon>Poaceae</taxon>
        <taxon>PACMAD clade</taxon>
        <taxon>Chloridoideae</taxon>
        <taxon>Eragrostideae</taxon>
        <taxon>Eragrostidinae</taxon>
        <taxon>Eragrostis</taxon>
    </lineage>
</organism>
<feature type="non-terminal residue" evidence="3">
    <location>
        <position position="1"/>
    </location>
</feature>
<keyword evidence="2" id="KW-0812">Transmembrane</keyword>
<accession>A0A5J9W6B1</accession>
<evidence type="ECO:0000256" key="1">
    <source>
        <dbReference type="SAM" id="MobiDB-lite"/>
    </source>
</evidence>
<feature type="transmembrane region" description="Helical" evidence="2">
    <location>
        <begin position="56"/>
        <end position="83"/>
    </location>
</feature>
<gene>
    <name evidence="3" type="ORF">EJB05_09963</name>
</gene>
<keyword evidence="2" id="KW-0472">Membrane</keyword>
<feature type="non-terminal residue" evidence="3">
    <location>
        <position position="113"/>
    </location>
</feature>
<evidence type="ECO:0000256" key="2">
    <source>
        <dbReference type="SAM" id="Phobius"/>
    </source>
</evidence>
<reference evidence="3 4" key="1">
    <citation type="journal article" date="2019" name="Sci. Rep.">
        <title>A high-quality genome of Eragrostis curvula grass provides insights into Poaceae evolution and supports new strategies to enhance forage quality.</title>
        <authorList>
            <person name="Carballo J."/>
            <person name="Santos B.A.C.M."/>
            <person name="Zappacosta D."/>
            <person name="Garbus I."/>
            <person name="Selva J.P."/>
            <person name="Gallo C.A."/>
            <person name="Diaz A."/>
            <person name="Albertini E."/>
            <person name="Caccamo M."/>
            <person name="Echenique V."/>
        </authorList>
    </citation>
    <scope>NUCLEOTIDE SEQUENCE [LARGE SCALE GENOMIC DNA]</scope>
    <source>
        <strain evidence="4">cv. Victoria</strain>
        <tissue evidence="3">Leaf</tissue>
    </source>
</reference>
<proteinExistence type="predicted"/>
<dbReference type="Gramene" id="TVU43487">
    <property type="protein sequence ID" value="TVU43487"/>
    <property type="gene ID" value="EJB05_09963"/>
</dbReference>
<keyword evidence="2" id="KW-1133">Transmembrane helix</keyword>
<keyword evidence="4" id="KW-1185">Reference proteome</keyword>
<sequence length="113" mass="12716">LAKYSSKEINFPYSVALNLLHILLVKLPSVGLAWFIRWAELSHTPTARVTRVARDWYVVLLSASIFSDTMLITFINIAGYAIASNLNRITGRLREKSHPRKPSDVEASTEKTS</sequence>
<feature type="transmembrane region" description="Helical" evidence="2">
    <location>
        <begin position="12"/>
        <end position="36"/>
    </location>
</feature>
<dbReference type="Proteomes" id="UP000324897">
    <property type="component" value="Unassembled WGS sequence"/>
</dbReference>
<feature type="region of interest" description="Disordered" evidence="1">
    <location>
        <begin position="93"/>
        <end position="113"/>
    </location>
</feature>
<dbReference type="AlphaFoldDB" id="A0A5J9W6B1"/>
<dbReference type="EMBL" id="RWGY01000005">
    <property type="protein sequence ID" value="TVU43487.1"/>
    <property type="molecule type" value="Genomic_DNA"/>
</dbReference>
<comment type="caution">
    <text evidence="3">The sequence shown here is derived from an EMBL/GenBank/DDBJ whole genome shotgun (WGS) entry which is preliminary data.</text>
</comment>
<protein>
    <submittedName>
        <fullName evidence="3">Uncharacterized protein</fullName>
    </submittedName>
</protein>
<evidence type="ECO:0000313" key="3">
    <source>
        <dbReference type="EMBL" id="TVU43487.1"/>
    </source>
</evidence>